<organism evidence="3">
    <name type="scientific">viral metagenome</name>
    <dbReference type="NCBI Taxonomy" id="1070528"/>
    <lineage>
        <taxon>unclassified sequences</taxon>
        <taxon>metagenomes</taxon>
        <taxon>organismal metagenomes</taxon>
    </lineage>
</organism>
<dbReference type="Pfam" id="PF16903">
    <property type="entry name" value="Capsid_N"/>
    <property type="match status" value="1"/>
</dbReference>
<proteinExistence type="predicted"/>
<dbReference type="InterPro" id="IPR031654">
    <property type="entry name" value="Capsid_N"/>
</dbReference>
<dbReference type="GO" id="GO:0005198">
    <property type="term" value="F:structural molecule activity"/>
    <property type="evidence" value="ECO:0007669"/>
    <property type="project" value="InterPro"/>
</dbReference>
<evidence type="ECO:0008006" key="4">
    <source>
        <dbReference type="Google" id="ProtNLM"/>
    </source>
</evidence>
<evidence type="ECO:0000259" key="2">
    <source>
        <dbReference type="Pfam" id="PF16903"/>
    </source>
</evidence>
<dbReference type="InterPro" id="IPR007542">
    <property type="entry name" value="MCP_C"/>
</dbReference>
<dbReference type="Gene3D" id="2.70.9.10">
    <property type="entry name" value="Adenovirus Type 2 Hexon, domain 4"/>
    <property type="match status" value="1"/>
</dbReference>
<dbReference type="InterPro" id="IPR038519">
    <property type="entry name" value="MCP_C_sf"/>
</dbReference>
<feature type="domain" description="Major capsid protein C-terminal" evidence="1">
    <location>
        <begin position="290"/>
        <end position="463"/>
    </location>
</feature>
<dbReference type="Pfam" id="PF04451">
    <property type="entry name" value="Capsid_NCLDV"/>
    <property type="match status" value="1"/>
</dbReference>
<dbReference type="Gene3D" id="2.70.9.20">
    <property type="entry name" value="Major capsid protein Vp54"/>
    <property type="match status" value="1"/>
</dbReference>
<dbReference type="InterPro" id="IPR016112">
    <property type="entry name" value="VP_dsDNA_II"/>
</dbReference>
<accession>A0A6C0E918</accession>
<protein>
    <recommendedName>
        <fullName evidence="4">Major capsid protein N-terminal domain-containing protein</fullName>
    </recommendedName>
</protein>
<dbReference type="SUPFAM" id="SSF49749">
    <property type="entry name" value="Group II dsDNA viruses VP"/>
    <property type="match status" value="2"/>
</dbReference>
<sequence length="468" mass="53521">MAGGLMQLVAVGVQDLYLSTNPQMSFFKVVYHRHTNFSIESVRQTFEGQVDFGKSVTVKIGREGDLLHHIMIELDIPAITPTNGNTISWVNALGHVIIERADFYIGELLVDRHYGEWLEIWSELTLDQSKRNGYNNMISKYESFTSVRGPVKLLIPLQFWFCRNIGLALPLVALQYHDIKLVIKLRPFSDLWTFGPNNNYVASQSGTTLITTSGPEFDDTDVGKIVYWADGTQDTIDGLVDGQSRHVTMTTSQTKNSQIMYTKPNDVPAFTPSITDARIYADFIYLESEERKQFAKKTHEYLIEQLQFDSNTTYQSNQTFLKVPIPFNLPIKQIVWVSQLQRYTEDKMYYNFSDTVDPLDTEDDPIDKAVILFNGQERFEERIGEYFRLAQPYYHSTRCPSSHIYTYNFAVAPEKHQPSGSANFSLLNNVDLRLTYKSTVGNSNVRVYAINYNVLKIQNGMGGLLYAN</sequence>
<evidence type="ECO:0000259" key="1">
    <source>
        <dbReference type="Pfam" id="PF04451"/>
    </source>
</evidence>
<dbReference type="AlphaFoldDB" id="A0A6C0E918"/>
<dbReference type="EMBL" id="MN739751">
    <property type="protein sequence ID" value="QHT24893.1"/>
    <property type="molecule type" value="Genomic_DNA"/>
</dbReference>
<reference evidence="3" key="1">
    <citation type="journal article" date="2020" name="Nature">
        <title>Giant virus diversity and host interactions through global metagenomics.</title>
        <authorList>
            <person name="Schulz F."/>
            <person name="Roux S."/>
            <person name="Paez-Espino D."/>
            <person name="Jungbluth S."/>
            <person name="Walsh D.A."/>
            <person name="Denef V.J."/>
            <person name="McMahon K.D."/>
            <person name="Konstantinidis K.T."/>
            <person name="Eloe-Fadrosh E.A."/>
            <person name="Kyrpides N.C."/>
            <person name="Woyke T."/>
        </authorList>
    </citation>
    <scope>NUCLEOTIDE SEQUENCE</scope>
    <source>
        <strain evidence="3">GVMAG-M-3300023179-150</strain>
    </source>
</reference>
<name>A0A6C0E918_9ZZZZ</name>
<feature type="domain" description="Major capsid protein N-terminal" evidence="2">
    <location>
        <begin position="25"/>
        <end position="194"/>
    </location>
</feature>
<evidence type="ECO:0000313" key="3">
    <source>
        <dbReference type="EMBL" id="QHT24893.1"/>
    </source>
</evidence>